<dbReference type="InterPro" id="IPR023271">
    <property type="entry name" value="Aquaporin-like"/>
</dbReference>
<keyword evidence="7" id="KW-1185">Reference proteome</keyword>
<proteinExistence type="predicted"/>
<dbReference type="InterPro" id="IPR000292">
    <property type="entry name" value="For/NO2_transpt"/>
</dbReference>
<dbReference type="Gene3D" id="1.20.1080.10">
    <property type="entry name" value="Glycerol uptake facilitator protein"/>
    <property type="match status" value="1"/>
</dbReference>
<feature type="transmembrane region" description="Helical" evidence="5">
    <location>
        <begin position="111"/>
        <end position="136"/>
    </location>
</feature>
<dbReference type="GO" id="GO:0015499">
    <property type="term" value="F:formate transmembrane transporter activity"/>
    <property type="evidence" value="ECO:0007669"/>
    <property type="project" value="TreeGrafter"/>
</dbReference>
<dbReference type="Proteomes" id="UP000830729">
    <property type="component" value="Chromosome"/>
</dbReference>
<dbReference type="GeneID" id="72185427"/>
<dbReference type="RefSeq" id="WP_248648837.1">
    <property type="nucleotide sequence ID" value="NZ_CP096659.1"/>
</dbReference>
<dbReference type="PANTHER" id="PTHR30520:SF2">
    <property type="entry name" value="INNER MEMBRANE PROTEIN YFDC"/>
    <property type="match status" value="1"/>
</dbReference>
<evidence type="ECO:0000256" key="1">
    <source>
        <dbReference type="ARBA" id="ARBA00004141"/>
    </source>
</evidence>
<gene>
    <name evidence="6" type="ORF">M0R89_09470</name>
</gene>
<dbReference type="Pfam" id="PF01226">
    <property type="entry name" value="Form_Nir_trans"/>
    <property type="match status" value="1"/>
</dbReference>
<accession>A0A8U0HPH3</accession>
<feature type="transmembrane region" description="Helical" evidence="5">
    <location>
        <begin position="156"/>
        <end position="177"/>
    </location>
</feature>
<comment type="subcellular location">
    <subcellularLocation>
        <location evidence="1">Membrane</location>
        <topology evidence="1">Multi-pass membrane protein</topology>
    </subcellularLocation>
</comment>
<dbReference type="EMBL" id="CP096659">
    <property type="protein sequence ID" value="UPV72778.1"/>
    <property type="molecule type" value="Genomic_DNA"/>
</dbReference>
<feature type="transmembrane region" description="Helical" evidence="5">
    <location>
        <begin position="189"/>
        <end position="214"/>
    </location>
</feature>
<feature type="transmembrane region" description="Helical" evidence="5">
    <location>
        <begin position="29"/>
        <end position="49"/>
    </location>
</feature>
<evidence type="ECO:0000256" key="5">
    <source>
        <dbReference type="SAM" id="Phobius"/>
    </source>
</evidence>
<evidence type="ECO:0000313" key="6">
    <source>
        <dbReference type="EMBL" id="UPV72778.1"/>
    </source>
</evidence>
<protein>
    <submittedName>
        <fullName evidence="6">Formate/nitrite transporter family protein</fullName>
    </submittedName>
</protein>
<dbReference type="KEGG" id="halx:M0R89_09470"/>
<feature type="transmembrane region" description="Helical" evidence="5">
    <location>
        <begin position="61"/>
        <end position="80"/>
    </location>
</feature>
<reference evidence="6 7" key="1">
    <citation type="submission" date="2022-04" db="EMBL/GenBank/DDBJ databases">
        <title>Diverse halophilic archaea isolated from saline environments.</title>
        <authorList>
            <person name="Cui H.-L."/>
        </authorList>
    </citation>
    <scope>NUCLEOTIDE SEQUENCE [LARGE SCALE GENOMIC DNA]</scope>
    <source>
        <strain evidence="6 7">XZYJT49</strain>
    </source>
</reference>
<sequence>MAVAPDPSEIFDRAVEEGERRLDQSMLELVSTSFIAGFTVVFGMIALGIVEGAFEPRFPELAKIAGAIAFGPALVFLVVGRTELFNENFFDPVAKAVDADDSWMVGPLVRLWVVTFVLNLVGGGLFITLLSVEGALTPGAVHVLTRTAEEIIHRRVAAELVKAVTGGALVALLSFLLEAVDSVGSRIPLAYVVGVLLTLGPFDHVIVTILHVFFGMLLGAKIGLSELAVTTAVVTAGNLGGGLGLVTLSHVAQVKGAEESEG</sequence>
<evidence type="ECO:0000313" key="7">
    <source>
        <dbReference type="Proteomes" id="UP000830729"/>
    </source>
</evidence>
<organism evidence="6 7">
    <name type="scientific">Halorussus limi</name>
    <dbReference type="NCBI Taxonomy" id="2938695"/>
    <lineage>
        <taxon>Archaea</taxon>
        <taxon>Methanobacteriati</taxon>
        <taxon>Methanobacteriota</taxon>
        <taxon>Stenosarchaea group</taxon>
        <taxon>Halobacteria</taxon>
        <taxon>Halobacteriales</taxon>
        <taxon>Haladaptataceae</taxon>
        <taxon>Halorussus</taxon>
    </lineage>
</organism>
<dbReference type="PANTHER" id="PTHR30520">
    <property type="entry name" value="FORMATE TRANSPORTER-RELATED"/>
    <property type="match status" value="1"/>
</dbReference>
<evidence type="ECO:0000256" key="3">
    <source>
        <dbReference type="ARBA" id="ARBA00022989"/>
    </source>
</evidence>
<dbReference type="GO" id="GO:0005886">
    <property type="term" value="C:plasma membrane"/>
    <property type="evidence" value="ECO:0007669"/>
    <property type="project" value="TreeGrafter"/>
</dbReference>
<keyword evidence="3 5" id="KW-1133">Transmembrane helix</keyword>
<keyword evidence="4 5" id="KW-0472">Membrane</keyword>
<keyword evidence="2 5" id="KW-0812">Transmembrane</keyword>
<evidence type="ECO:0000256" key="4">
    <source>
        <dbReference type="ARBA" id="ARBA00023136"/>
    </source>
</evidence>
<evidence type="ECO:0000256" key="2">
    <source>
        <dbReference type="ARBA" id="ARBA00022692"/>
    </source>
</evidence>
<dbReference type="AlphaFoldDB" id="A0A8U0HPH3"/>
<name>A0A8U0HPH3_9EURY</name>